<comment type="cofactor">
    <cofactor evidence="1">
        <name>Zn(2+)</name>
        <dbReference type="ChEBI" id="CHEBI:29105"/>
    </cofactor>
</comment>
<dbReference type="PANTHER" id="PTHR46233">
    <property type="entry name" value="HYDROXYACYLGLUTATHIONE HYDROLASE GLOC"/>
    <property type="match status" value="1"/>
</dbReference>
<dbReference type="EMBL" id="VCDI01000010">
    <property type="protein sequence ID" value="TLU70792.1"/>
    <property type="molecule type" value="Genomic_DNA"/>
</dbReference>
<dbReference type="RefSeq" id="WP_138327734.1">
    <property type="nucleotide sequence ID" value="NZ_VCDI01000010.1"/>
</dbReference>
<dbReference type="InterPro" id="IPR051453">
    <property type="entry name" value="MBL_Glyoxalase_II"/>
</dbReference>
<evidence type="ECO:0000313" key="6">
    <source>
        <dbReference type="EMBL" id="TLU70792.1"/>
    </source>
</evidence>
<dbReference type="Gene3D" id="3.60.15.10">
    <property type="entry name" value="Ribonuclease Z/Hydroxyacylglutathione hydrolase-like"/>
    <property type="match status" value="1"/>
</dbReference>
<keyword evidence="2" id="KW-0479">Metal-binding</keyword>
<keyword evidence="7" id="KW-1185">Reference proteome</keyword>
<protein>
    <submittedName>
        <fullName evidence="6">MBL fold metallo-hydrolase</fullName>
    </submittedName>
</protein>
<evidence type="ECO:0000313" key="7">
    <source>
        <dbReference type="Proteomes" id="UP000305654"/>
    </source>
</evidence>
<sequence>MASNPSPDPAGHTLPEGLDILPVTPFQQNCSILFDPATRRGVVIDPGGDVERIVDRLGALGVAVEAILLTHGHLDHAGGVEALRRALPPTPDGQPVQVVGPDRRDEFLLSNISRQAAAYGVDGLHDAFPDRWLTGGDTLDLAGRRLEVLFVPGHTPGHVAFFDRDGGVLIAGDTLFAGSVGRTDLPQGDGPLLVRSIRDTLFPLGDEVRVFPGHGPATRIGDERRSNPFLR</sequence>
<dbReference type="Proteomes" id="UP000305654">
    <property type="component" value="Unassembled WGS sequence"/>
</dbReference>
<proteinExistence type="predicted"/>
<evidence type="ECO:0000256" key="2">
    <source>
        <dbReference type="ARBA" id="ARBA00022723"/>
    </source>
</evidence>
<accession>A0A5R9IZU5</accession>
<evidence type="ECO:0000256" key="4">
    <source>
        <dbReference type="ARBA" id="ARBA00022833"/>
    </source>
</evidence>
<dbReference type="OrthoDB" id="9802991at2"/>
<gene>
    <name evidence="6" type="ORF">FE263_19560</name>
</gene>
<dbReference type="InterPro" id="IPR036866">
    <property type="entry name" value="RibonucZ/Hydroxyglut_hydro"/>
</dbReference>
<dbReference type="Pfam" id="PF00753">
    <property type="entry name" value="Lactamase_B"/>
    <property type="match status" value="1"/>
</dbReference>
<dbReference type="PANTHER" id="PTHR46233:SF3">
    <property type="entry name" value="HYDROXYACYLGLUTATHIONE HYDROLASE GLOC"/>
    <property type="match status" value="1"/>
</dbReference>
<dbReference type="AlphaFoldDB" id="A0A5R9IZU5"/>
<keyword evidence="3 6" id="KW-0378">Hydrolase</keyword>
<name>A0A5R9IZU5_9PROT</name>
<keyword evidence="4" id="KW-0862">Zinc</keyword>
<dbReference type="GO" id="GO:0046872">
    <property type="term" value="F:metal ion binding"/>
    <property type="evidence" value="ECO:0007669"/>
    <property type="project" value="UniProtKB-KW"/>
</dbReference>
<dbReference type="InterPro" id="IPR001279">
    <property type="entry name" value="Metallo-B-lactamas"/>
</dbReference>
<organism evidence="6 7">
    <name type="scientific">Lichenicoccus roseus</name>
    <dbReference type="NCBI Taxonomy" id="2683649"/>
    <lineage>
        <taxon>Bacteria</taxon>
        <taxon>Pseudomonadati</taxon>
        <taxon>Pseudomonadota</taxon>
        <taxon>Alphaproteobacteria</taxon>
        <taxon>Acetobacterales</taxon>
        <taxon>Acetobacteraceae</taxon>
        <taxon>Lichenicoccus</taxon>
    </lineage>
</organism>
<feature type="domain" description="Metallo-beta-lactamase" evidence="5">
    <location>
        <begin position="27"/>
        <end position="214"/>
    </location>
</feature>
<reference evidence="6 7" key="1">
    <citation type="submission" date="2019-05" db="EMBL/GenBank/DDBJ databases">
        <authorList>
            <person name="Pankratov T."/>
            <person name="Grouzdev D."/>
        </authorList>
    </citation>
    <scope>NUCLEOTIDE SEQUENCE [LARGE SCALE GENOMIC DNA]</scope>
    <source>
        <strain evidence="6 7">KEBCLARHB70R</strain>
    </source>
</reference>
<dbReference type="SUPFAM" id="SSF56281">
    <property type="entry name" value="Metallo-hydrolase/oxidoreductase"/>
    <property type="match status" value="1"/>
</dbReference>
<evidence type="ECO:0000259" key="5">
    <source>
        <dbReference type="SMART" id="SM00849"/>
    </source>
</evidence>
<dbReference type="SMART" id="SM00849">
    <property type="entry name" value="Lactamase_B"/>
    <property type="match status" value="1"/>
</dbReference>
<evidence type="ECO:0000256" key="3">
    <source>
        <dbReference type="ARBA" id="ARBA00022801"/>
    </source>
</evidence>
<dbReference type="GO" id="GO:0016787">
    <property type="term" value="F:hydrolase activity"/>
    <property type="evidence" value="ECO:0007669"/>
    <property type="project" value="UniProtKB-KW"/>
</dbReference>
<evidence type="ECO:0000256" key="1">
    <source>
        <dbReference type="ARBA" id="ARBA00001947"/>
    </source>
</evidence>
<comment type="caution">
    <text evidence="6">The sequence shown here is derived from an EMBL/GenBank/DDBJ whole genome shotgun (WGS) entry which is preliminary data.</text>
</comment>